<dbReference type="Proteomes" id="UP000028135">
    <property type="component" value="Unassembled WGS sequence"/>
</dbReference>
<comment type="caution">
    <text evidence="1">The sequence shown here is derived from an EMBL/GenBank/DDBJ whole genome shotgun (WGS) entry which is preliminary data.</text>
</comment>
<evidence type="ECO:0000313" key="1">
    <source>
        <dbReference type="EMBL" id="KER35224.1"/>
    </source>
</evidence>
<dbReference type="AlphaFoldDB" id="A0A8E0WQ68"/>
<dbReference type="EMBL" id="JANF02000081">
    <property type="protein sequence ID" value="KER35224.1"/>
    <property type="molecule type" value="Genomic_DNA"/>
</dbReference>
<gene>
    <name evidence="1" type="ORF">AL00_16685</name>
</gene>
<name>A0A8E0WQ68_9SPHN</name>
<evidence type="ECO:0000313" key="2">
    <source>
        <dbReference type="Proteomes" id="UP000028135"/>
    </source>
</evidence>
<proteinExistence type="predicted"/>
<accession>A0A8E0WQ68</accession>
<dbReference type="RefSeq" id="WP_025160521.1">
    <property type="nucleotide sequence ID" value="NZ_JANF02000081.1"/>
</dbReference>
<reference evidence="1 2" key="1">
    <citation type="submission" date="2014-05" db="EMBL/GenBank/DDBJ databases">
        <title>Genome Announcement of Sphingobium lucknowense F2.</title>
        <authorList>
            <person name="Lal R."/>
            <person name="Negi V."/>
            <person name="Lata P."/>
            <person name="Sangwan N."/>
            <person name="Gupta S.K."/>
            <person name="Rao D.L.N."/>
            <person name="Das S."/>
        </authorList>
    </citation>
    <scope>NUCLEOTIDE SEQUENCE [LARGE SCALE GENOMIC DNA]</scope>
    <source>
        <strain evidence="1 2">F2</strain>
    </source>
</reference>
<protein>
    <submittedName>
        <fullName evidence="1">Uncharacterized protein</fullName>
    </submittedName>
</protein>
<organism evidence="1 2">
    <name type="scientific">Sphingobium indicum F2</name>
    <dbReference type="NCBI Taxonomy" id="1450518"/>
    <lineage>
        <taxon>Bacteria</taxon>
        <taxon>Pseudomonadati</taxon>
        <taxon>Pseudomonadota</taxon>
        <taxon>Alphaproteobacteria</taxon>
        <taxon>Sphingomonadales</taxon>
        <taxon>Sphingomonadaceae</taxon>
        <taxon>Sphingobium</taxon>
    </lineage>
</organism>
<sequence length="178" mass="19905">MNGNFSNPPRVPQAFVDLVGDHFLEAARYLREIQDEHPDDFASVAKKLRIGPRKAYNLARIDRCFHDLGIRPDRLRKVGWTKLALLSSYVDADNIEELLTLAENHTAHELKMLLRGSGFDPEGKTVVLYLDKGQYELLEQALLAAGAVPHSRGLLYKEEALMELISGGERHDAVNASA</sequence>